<dbReference type="PANTHER" id="PTHR42643">
    <property type="entry name" value="IONOTROPIC RECEPTOR 20A-RELATED"/>
    <property type="match status" value="1"/>
</dbReference>
<evidence type="ECO:0000256" key="8">
    <source>
        <dbReference type="SAM" id="Phobius"/>
    </source>
</evidence>
<name>B7P1W4_IXOSC</name>
<keyword evidence="5 8" id="KW-0472">Membrane</keyword>
<reference evidence="9 11" key="1">
    <citation type="submission" date="2008-03" db="EMBL/GenBank/DDBJ databases">
        <title>Annotation of Ixodes scapularis.</title>
        <authorList>
            <consortium name="Ixodes scapularis Genome Project Consortium"/>
            <person name="Caler E."/>
            <person name="Hannick L.I."/>
            <person name="Bidwell S."/>
            <person name="Joardar V."/>
            <person name="Thiagarajan M."/>
            <person name="Amedeo P."/>
            <person name="Galinsky K.J."/>
            <person name="Schobel S."/>
            <person name="Inman J."/>
            <person name="Hostetler J."/>
            <person name="Miller J."/>
            <person name="Hammond M."/>
            <person name="Megy K."/>
            <person name="Lawson D."/>
            <person name="Kodira C."/>
            <person name="Sutton G."/>
            <person name="Meyer J."/>
            <person name="Hill C.A."/>
            <person name="Birren B."/>
            <person name="Nene V."/>
            <person name="Collins F."/>
            <person name="Alarcon-Chaidez F."/>
            <person name="Wikel S."/>
            <person name="Strausberg R."/>
        </authorList>
    </citation>
    <scope>NUCLEOTIDE SEQUENCE [LARGE SCALE GENOMIC DNA]</scope>
    <source>
        <strain evidence="11">Wikel</strain>
        <strain evidence="9">Wikel colony</strain>
    </source>
</reference>
<evidence type="ECO:0000256" key="1">
    <source>
        <dbReference type="ARBA" id="ARBA00004651"/>
    </source>
</evidence>
<accession>B7P1W4</accession>
<proteinExistence type="predicted"/>
<comment type="subcellular location">
    <subcellularLocation>
        <location evidence="1">Cell membrane</location>
        <topology evidence="1">Multi-pass membrane protein</topology>
    </subcellularLocation>
</comment>
<dbReference type="InParanoid" id="B7P1W4"/>
<dbReference type="Proteomes" id="UP000001555">
    <property type="component" value="Unassembled WGS sequence"/>
</dbReference>
<dbReference type="InterPro" id="IPR052192">
    <property type="entry name" value="Insect_Ionotropic_Sensory_Rcpt"/>
</dbReference>
<evidence type="ECO:0008006" key="12">
    <source>
        <dbReference type="Google" id="ProtNLM"/>
    </source>
</evidence>
<keyword evidence="6" id="KW-0675">Receptor</keyword>
<dbReference type="Gene3D" id="1.10.287.70">
    <property type="match status" value="1"/>
</dbReference>
<protein>
    <recommendedName>
        <fullName evidence="12">Glutamate receptor</fullName>
    </recommendedName>
</protein>
<dbReference type="EMBL" id="ABJB011029085">
    <property type="status" value="NOT_ANNOTATED_CDS"/>
    <property type="molecule type" value="Genomic_DNA"/>
</dbReference>
<feature type="transmembrane region" description="Helical" evidence="8">
    <location>
        <begin position="133"/>
        <end position="151"/>
    </location>
</feature>
<evidence type="ECO:0000313" key="11">
    <source>
        <dbReference type="Proteomes" id="UP000001555"/>
    </source>
</evidence>
<dbReference type="EMBL" id="DS618314">
    <property type="protein sequence ID" value="EEC00586.1"/>
    <property type="molecule type" value="Genomic_DNA"/>
</dbReference>
<evidence type="ECO:0000256" key="6">
    <source>
        <dbReference type="ARBA" id="ARBA00023170"/>
    </source>
</evidence>
<dbReference type="EMBL" id="ABJB010263079">
    <property type="status" value="NOT_ANNOTATED_CDS"/>
    <property type="molecule type" value="Genomic_DNA"/>
</dbReference>
<dbReference type="EMBL" id="ABJB011097434">
    <property type="status" value="NOT_ANNOTATED_CDS"/>
    <property type="molecule type" value="Genomic_DNA"/>
</dbReference>
<evidence type="ECO:0000313" key="10">
    <source>
        <dbReference type="EnsemblMetazoa" id="ISCW001635-PA"/>
    </source>
</evidence>
<keyword evidence="2" id="KW-1003">Cell membrane</keyword>
<keyword evidence="7" id="KW-0325">Glycoprotein</keyword>
<evidence type="ECO:0000256" key="7">
    <source>
        <dbReference type="ARBA" id="ARBA00023180"/>
    </source>
</evidence>
<evidence type="ECO:0000256" key="4">
    <source>
        <dbReference type="ARBA" id="ARBA00022989"/>
    </source>
</evidence>
<dbReference type="HOGENOM" id="CLU_649384_0_0_1"/>
<dbReference type="KEGG" id="isc:8051700"/>
<dbReference type="VEuPathDB" id="VectorBase:ISCI001635"/>
<feature type="transmembrane region" description="Helical" evidence="8">
    <location>
        <begin position="163"/>
        <end position="182"/>
    </location>
</feature>
<sequence length="448" mass="50768">MATPLLDRNLKAGGFVSPPYNNYFEVDGRLEQTGIVGGFQSAVLHSMNVSYDIVLGDEHGTRYPNGTYRGIFGMVQRGEVDMTFFTYPVNEYLVKDFHSVPVFRFDPVSIVSGMKRLYVEDDFAISTTFEPNVWLSILLSWIGVTLVTWLLSMYQSGAQQQRARLSLTGQFLSYFEVLLMNATSMPLDSDPVRLVFLGWSLGCLFLGTLLSGAIRGSLVVQVPAPRINSVRDVVQRELEDPPMTPFTLKMGFIESGIGESTLEEYQIMHSLMLRRGGYIPSYWDLFSPRVFDAIMEGRAVQLSNEVAFSDRHEVACSKPGRHFHVGSEPVMHMWLAWYSNKDTLPSRFLVAMTKRTQWLIESGVQFYREEQLVSRLRSCIIETSSSRSLAHEAQQLSPRDIRTAFYFFMACNGVALLVFAAEWFAGRAKNRSGLRTTRTRIPMLPLNQ</sequence>
<dbReference type="VEuPathDB" id="VectorBase:ISCW001635"/>
<evidence type="ECO:0000256" key="5">
    <source>
        <dbReference type="ARBA" id="ARBA00023136"/>
    </source>
</evidence>
<dbReference type="GO" id="GO:0005886">
    <property type="term" value="C:plasma membrane"/>
    <property type="evidence" value="ECO:0007669"/>
    <property type="project" value="UniProtKB-SubCell"/>
</dbReference>
<dbReference type="EnsemblMetazoa" id="ISCW001635-RA">
    <property type="protein sequence ID" value="ISCW001635-PA"/>
    <property type="gene ID" value="ISCW001635"/>
</dbReference>
<keyword evidence="11" id="KW-1185">Reference proteome</keyword>
<organism>
    <name type="scientific">Ixodes scapularis</name>
    <name type="common">Black-legged tick</name>
    <name type="synonym">Deer tick</name>
    <dbReference type="NCBI Taxonomy" id="6945"/>
    <lineage>
        <taxon>Eukaryota</taxon>
        <taxon>Metazoa</taxon>
        <taxon>Ecdysozoa</taxon>
        <taxon>Arthropoda</taxon>
        <taxon>Chelicerata</taxon>
        <taxon>Arachnida</taxon>
        <taxon>Acari</taxon>
        <taxon>Parasitiformes</taxon>
        <taxon>Ixodida</taxon>
        <taxon>Ixodoidea</taxon>
        <taxon>Ixodidae</taxon>
        <taxon>Ixodinae</taxon>
        <taxon>Ixodes</taxon>
    </lineage>
</organism>
<dbReference type="SUPFAM" id="SSF53850">
    <property type="entry name" value="Periplasmic binding protein-like II"/>
    <property type="match status" value="1"/>
</dbReference>
<feature type="transmembrane region" description="Helical" evidence="8">
    <location>
        <begin position="194"/>
        <end position="214"/>
    </location>
</feature>
<dbReference type="Gene3D" id="3.40.190.10">
    <property type="entry name" value="Periplasmic binding protein-like II"/>
    <property type="match status" value="1"/>
</dbReference>
<dbReference type="OrthoDB" id="6117597at2759"/>
<dbReference type="PANTHER" id="PTHR42643:SF38">
    <property type="entry name" value="IONOTROPIC RECEPTOR 100A"/>
    <property type="match status" value="1"/>
</dbReference>
<dbReference type="PaxDb" id="6945-B7P1W4"/>
<evidence type="ECO:0000256" key="3">
    <source>
        <dbReference type="ARBA" id="ARBA00022692"/>
    </source>
</evidence>
<feature type="transmembrane region" description="Helical" evidence="8">
    <location>
        <begin position="404"/>
        <end position="425"/>
    </location>
</feature>
<dbReference type="EMBL" id="ABJB010794841">
    <property type="status" value="NOT_ANNOTATED_CDS"/>
    <property type="molecule type" value="Genomic_DNA"/>
</dbReference>
<keyword evidence="3 8" id="KW-0812">Transmembrane</keyword>
<evidence type="ECO:0000256" key="2">
    <source>
        <dbReference type="ARBA" id="ARBA00022475"/>
    </source>
</evidence>
<dbReference type="VEuPathDB" id="VectorBase:ISCP_033669"/>
<keyword evidence="4 8" id="KW-1133">Transmembrane helix</keyword>
<reference evidence="10" key="2">
    <citation type="submission" date="2020-05" db="UniProtKB">
        <authorList>
            <consortium name="EnsemblMetazoa"/>
        </authorList>
    </citation>
    <scope>IDENTIFICATION</scope>
    <source>
        <strain evidence="10">wikel</strain>
    </source>
</reference>
<gene>
    <name evidence="10" type="primary">8051700</name>
    <name evidence="9" type="ORF">IscW_ISCW001635</name>
</gene>
<dbReference type="AlphaFoldDB" id="B7P1W4"/>
<evidence type="ECO:0000313" key="9">
    <source>
        <dbReference type="EMBL" id="EEC00586.1"/>
    </source>
</evidence>